<dbReference type="GO" id="GO:0008033">
    <property type="term" value="P:tRNA processing"/>
    <property type="evidence" value="ECO:0007669"/>
    <property type="project" value="UniProtKB-UniRule"/>
</dbReference>
<dbReference type="SUPFAM" id="SSF53335">
    <property type="entry name" value="S-adenosyl-L-methionine-dependent methyltransferases"/>
    <property type="match status" value="1"/>
</dbReference>
<dbReference type="GO" id="GO:0000049">
    <property type="term" value="F:tRNA binding"/>
    <property type="evidence" value="ECO:0007669"/>
    <property type="project" value="UniProtKB-UniRule"/>
</dbReference>
<dbReference type="AlphaFoldDB" id="A0A7D9DNH3"/>
<dbReference type="PROSITE" id="PS00092">
    <property type="entry name" value="N6_MTASE"/>
    <property type="match status" value="1"/>
</dbReference>
<evidence type="ECO:0000256" key="14">
    <source>
        <dbReference type="ARBA" id="ARBA00075308"/>
    </source>
</evidence>
<accession>A0A7D9DNH3</accession>
<keyword evidence="3 15" id="KW-0820">tRNA-binding</keyword>
<comment type="caution">
    <text evidence="18">The sequence shown here is derived from an EMBL/GenBank/DDBJ whole genome shotgun (WGS) entry which is preliminary data.</text>
</comment>
<evidence type="ECO:0000256" key="11">
    <source>
        <dbReference type="ARBA" id="ARBA00065434"/>
    </source>
</evidence>
<dbReference type="Proteomes" id="UP001152795">
    <property type="component" value="Unassembled WGS sequence"/>
</dbReference>
<dbReference type="GO" id="GO:0160102">
    <property type="term" value="F:tRNA (guanine(10)-N2)-methyltransferase activity"/>
    <property type="evidence" value="ECO:0007669"/>
    <property type="project" value="UniProtKB-EC"/>
</dbReference>
<proteinExistence type="inferred from homology"/>
<evidence type="ECO:0000256" key="9">
    <source>
        <dbReference type="ARBA" id="ARBA00050985"/>
    </source>
</evidence>
<evidence type="ECO:0000259" key="16">
    <source>
        <dbReference type="Pfam" id="PF01170"/>
    </source>
</evidence>
<evidence type="ECO:0000259" key="17">
    <source>
        <dbReference type="Pfam" id="PF25904"/>
    </source>
</evidence>
<protein>
    <recommendedName>
        <fullName evidence="13">tRNA (guanine(10)-N(2))-methyltransferase TRMT11</fullName>
        <ecNumber evidence="12">2.1.1.214</ecNumber>
    </recommendedName>
    <alternativeName>
        <fullName evidence="14">tRNA methyltransferase 11 homolog</fullName>
    </alternativeName>
</protein>
<evidence type="ECO:0000256" key="2">
    <source>
        <dbReference type="ARBA" id="ARBA00022490"/>
    </source>
</evidence>
<reference evidence="18" key="1">
    <citation type="submission" date="2020-04" db="EMBL/GenBank/DDBJ databases">
        <authorList>
            <person name="Alioto T."/>
            <person name="Alioto T."/>
            <person name="Gomez Garrido J."/>
        </authorList>
    </citation>
    <scope>NUCLEOTIDE SEQUENCE</scope>
    <source>
        <strain evidence="18">A484AB</strain>
    </source>
</reference>
<dbReference type="InterPro" id="IPR000241">
    <property type="entry name" value="RlmKL-like_Mtase"/>
</dbReference>
<keyword evidence="7 15" id="KW-0819">tRNA processing</keyword>
<evidence type="ECO:0000256" key="8">
    <source>
        <dbReference type="ARBA" id="ARBA00022884"/>
    </source>
</evidence>
<dbReference type="PANTHER" id="PTHR13370:SF3">
    <property type="entry name" value="TRNA (GUANINE(10)-N2)-METHYLTRANSFERASE HOMOLOG"/>
    <property type="match status" value="1"/>
</dbReference>
<feature type="domain" description="Ribosomal RNA large subunit methyltransferase K/L-like methyltransferase" evidence="16">
    <location>
        <begin position="194"/>
        <end position="332"/>
    </location>
</feature>
<evidence type="ECO:0000256" key="6">
    <source>
        <dbReference type="ARBA" id="ARBA00022691"/>
    </source>
</evidence>
<dbReference type="PRINTS" id="PR00507">
    <property type="entry name" value="N12N6MTFRASE"/>
</dbReference>
<organism evidence="18 19">
    <name type="scientific">Paramuricea clavata</name>
    <name type="common">Red gorgonian</name>
    <name type="synonym">Violescent sea-whip</name>
    <dbReference type="NCBI Taxonomy" id="317549"/>
    <lineage>
        <taxon>Eukaryota</taxon>
        <taxon>Metazoa</taxon>
        <taxon>Cnidaria</taxon>
        <taxon>Anthozoa</taxon>
        <taxon>Octocorallia</taxon>
        <taxon>Malacalcyonacea</taxon>
        <taxon>Plexauridae</taxon>
        <taxon>Paramuricea</taxon>
    </lineage>
</organism>
<dbReference type="PIRSF" id="PIRSF017259">
    <property type="entry name" value="tRNA_mtfrase_TRM11"/>
    <property type="match status" value="1"/>
</dbReference>
<evidence type="ECO:0000256" key="1">
    <source>
        <dbReference type="ARBA" id="ARBA00004496"/>
    </source>
</evidence>
<comment type="catalytic activity">
    <reaction evidence="9">
        <text>guanosine(10) in tRNA + S-adenosyl-L-methionine = N(2)-methylguanosine(10) in tRNA + S-adenosyl-L-homocysteine + H(+)</text>
        <dbReference type="Rhea" id="RHEA:43128"/>
        <dbReference type="Rhea" id="RHEA-COMP:10355"/>
        <dbReference type="Rhea" id="RHEA-COMP:10357"/>
        <dbReference type="ChEBI" id="CHEBI:15378"/>
        <dbReference type="ChEBI" id="CHEBI:57856"/>
        <dbReference type="ChEBI" id="CHEBI:59789"/>
        <dbReference type="ChEBI" id="CHEBI:74269"/>
        <dbReference type="ChEBI" id="CHEBI:74481"/>
        <dbReference type="EC" id="2.1.1.214"/>
    </reaction>
    <physiologicalReaction direction="left-to-right" evidence="9">
        <dbReference type="Rhea" id="RHEA:43129"/>
    </physiologicalReaction>
</comment>
<dbReference type="PROSITE" id="PS51627">
    <property type="entry name" value="SAM_MT_TRM11"/>
    <property type="match status" value="1"/>
</dbReference>
<gene>
    <name evidence="18" type="ORF">PACLA_8A031953</name>
</gene>
<dbReference type="Pfam" id="PF25904">
    <property type="entry name" value="Tmrp11_N"/>
    <property type="match status" value="1"/>
</dbReference>
<keyword evidence="6 15" id="KW-0949">S-adenosyl-L-methionine</keyword>
<keyword evidence="2" id="KW-0963">Cytoplasm</keyword>
<evidence type="ECO:0000256" key="5">
    <source>
        <dbReference type="ARBA" id="ARBA00022679"/>
    </source>
</evidence>
<dbReference type="GO" id="GO:0032259">
    <property type="term" value="P:methylation"/>
    <property type="evidence" value="ECO:0007669"/>
    <property type="project" value="UniProtKB-UniRule"/>
</dbReference>
<dbReference type="PANTHER" id="PTHR13370">
    <property type="entry name" value="RNA METHYLASE-RELATED"/>
    <property type="match status" value="1"/>
</dbReference>
<keyword evidence="5 15" id="KW-0808">Transferase</keyword>
<evidence type="ECO:0000313" key="19">
    <source>
        <dbReference type="Proteomes" id="UP001152795"/>
    </source>
</evidence>
<sequence>MAACKERDFKSFYLQKYLIVFAQEHINFRLEELHSVCSLLDILIDGQSLQTENPFVVVGLKDDKEATKIASRSILIKSIFKLYGSGETLEKLIQILKQYNVDDILEPSRKDDSFKINVESFNKKLSHEKKLRYIESLTFLPLDGDVDLRNPGTIFSLMLDHSTTQESGVPTRLFFGRLVANGQRHLIKYYSLKTRHFIGNTSMDAQLALLMANMAKCKDGMFVYDPFVGTGSILVACSHFGSYSSGSDIDRTLLLGRGHPSRAQAKGKWREKDESVKSNFKMYNLRDRYIDVWMGDQMNTALRRRPMFDAIVTDPPYGIREGSRKLAKALDQRTEANQEIDGFKLPSTQSCLLSDAIYNLLEFAVMYLVLYGRLVFWLPTHRTTFGHQNIPVHPCLKLLHVSEQVISANVSRHLITMEKIREPQEGDIISIDEVAKEIYDQFRNQYFKMTDVG</sequence>
<dbReference type="GO" id="GO:0005737">
    <property type="term" value="C:cytoplasm"/>
    <property type="evidence" value="ECO:0007669"/>
    <property type="project" value="UniProtKB-SubCell"/>
</dbReference>
<evidence type="ECO:0000256" key="12">
    <source>
        <dbReference type="ARBA" id="ARBA00066937"/>
    </source>
</evidence>
<dbReference type="InterPro" id="IPR059073">
    <property type="entry name" value="TRMT11_N"/>
</dbReference>
<dbReference type="EMBL" id="CACRXK020001511">
    <property type="protein sequence ID" value="CAB3989569.1"/>
    <property type="molecule type" value="Genomic_DNA"/>
</dbReference>
<dbReference type="InterPro" id="IPR016691">
    <property type="entry name" value="TRMT11"/>
</dbReference>
<name>A0A7D9DNH3_PARCT</name>
<evidence type="ECO:0000313" key="18">
    <source>
        <dbReference type="EMBL" id="CAB3989569.1"/>
    </source>
</evidence>
<dbReference type="Pfam" id="PF01170">
    <property type="entry name" value="UPF0020"/>
    <property type="match status" value="1"/>
</dbReference>
<evidence type="ECO:0000256" key="4">
    <source>
        <dbReference type="ARBA" id="ARBA00022603"/>
    </source>
</evidence>
<comment type="function">
    <text evidence="10">Catalytic subunit of the TRMT11-TRM112 methyltransferase complex, that specifically mediates the S-adenosyl-L-methionine-dependent N(2)-methylation of guanosine nucleotide at position 10 (m2G10) in tRNAs. This is one of the major tRNA (guanine-N(2))-methyltransferases.</text>
</comment>
<comment type="subunit">
    <text evidence="11">Part of the heterodimeric TRMT11-TRM112 methyltransferase complex; this complex forms an active tRNA methyltransferase, where TRMT112 acts as an activator of the catalytic subunit TRMT11.</text>
</comment>
<dbReference type="OrthoDB" id="296065at2759"/>
<dbReference type="GO" id="GO:0043527">
    <property type="term" value="C:tRNA methyltransferase complex"/>
    <property type="evidence" value="ECO:0007669"/>
    <property type="project" value="UniProtKB-ARBA"/>
</dbReference>
<evidence type="ECO:0000256" key="7">
    <source>
        <dbReference type="ARBA" id="ARBA00022694"/>
    </source>
</evidence>
<evidence type="ECO:0000256" key="13">
    <source>
        <dbReference type="ARBA" id="ARBA00067484"/>
    </source>
</evidence>
<feature type="domain" description="tRNA (guanine(10)-N(2))-methyltransferase TRMT11 N-terminal" evidence="17">
    <location>
        <begin position="16"/>
        <end position="184"/>
    </location>
</feature>
<keyword evidence="19" id="KW-1185">Reference proteome</keyword>
<dbReference type="InterPro" id="IPR029063">
    <property type="entry name" value="SAM-dependent_MTases_sf"/>
</dbReference>
<evidence type="ECO:0000256" key="15">
    <source>
        <dbReference type="PROSITE-ProRule" id="PRU00959"/>
    </source>
</evidence>
<keyword evidence="8 15" id="KW-0694">RNA-binding</keyword>
<dbReference type="EC" id="2.1.1.214" evidence="12"/>
<dbReference type="Gene3D" id="3.40.50.150">
    <property type="entry name" value="Vaccinia Virus protein VP39"/>
    <property type="match status" value="1"/>
</dbReference>
<comment type="similarity">
    <text evidence="15">Belongs to the class I-like SAM-binding methyltransferase superfamily. TRM11 methyltransferase family.</text>
</comment>
<keyword evidence="4 15" id="KW-0489">Methyltransferase</keyword>
<evidence type="ECO:0000256" key="10">
    <source>
        <dbReference type="ARBA" id="ARBA00056270"/>
    </source>
</evidence>
<comment type="subcellular location">
    <subcellularLocation>
        <location evidence="1">Cytoplasm</location>
    </subcellularLocation>
</comment>
<dbReference type="InterPro" id="IPR002052">
    <property type="entry name" value="DNA_methylase_N6_adenine_CS"/>
</dbReference>
<evidence type="ECO:0000256" key="3">
    <source>
        <dbReference type="ARBA" id="ARBA00022555"/>
    </source>
</evidence>